<keyword evidence="2" id="KW-1185">Reference proteome</keyword>
<sequence length="119" mass="12979">MARWLACRGGHLGKFGCTCASLHSKLGIADISSVLRSRRLRWYGHVERAIGSINSITKLQLPGNRGRGRPKKSWSECVKKDIKECGLTNVDPLDGAAWRRCVKTGRLLPTPVSGNPAAV</sequence>
<organism evidence="1 2">
    <name type="scientific">Branchiostoma lanceolatum</name>
    <name type="common">Common lancelet</name>
    <name type="synonym">Amphioxus lanceolatum</name>
    <dbReference type="NCBI Taxonomy" id="7740"/>
    <lineage>
        <taxon>Eukaryota</taxon>
        <taxon>Metazoa</taxon>
        <taxon>Chordata</taxon>
        <taxon>Cephalochordata</taxon>
        <taxon>Leptocardii</taxon>
        <taxon>Amphioxiformes</taxon>
        <taxon>Branchiostomatidae</taxon>
        <taxon>Branchiostoma</taxon>
    </lineage>
</organism>
<evidence type="ECO:0000313" key="1">
    <source>
        <dbReference type="EMBL" id="CAH1252456.1"/>
    </source>
</evidence>
<reference evidence="1" key="1">
    <citation type="submission" date="2022-01" db="EMBL/GenBank/DDBJ databases">
        <authorList>
            <person name="Braso-Vives M."/>
        </authorList>
    </citation>
    <scope>NUCLEOTIDE SEQUENCE</scope>
</reference>
<dbReference type="OrthoDB" id="424543at2759"/>
<dbReference type="AlphaFoldDB" id="A0A8K0EGM9"/>
<name>A0A8K0EGM9_BRALA</name>
<dbReference type="EMBL" id="OV696704">
    <property type="protein sequence ID" value="CAH1252456.1"/>
    <property type="molecule type" value="Genomic_DNA"/>
</dbReference>
<gene>
    <name evidence="1" type="primary">Hypp9296</name>
    <name evidence="1" type="ORF">BLAG_LOCUS12532</name>
</gene>
<protein>
    <submittedName>
        <fullName evidence="1">Hypp9296 protein</fullName>
    </submittedName>
</protein>
<dbReference type="Proteomes" id="UP000838412">
    <property type="component" value="Chromosome 19"/>
</dbReference>
<proteinExistence type="predicted"/>
<accession>A0A8K0EGM9</accession>
<evidence type="ECO:0000313" key="2">
    <source>
        <dbReference type="Proteomes" id="UP000838412"/>
    </source>
</evidence>